<feature type="transmembrane region" description="Helical" evidence="1">
    <location>
        <begin position="6"/>
        <end position="33"/>
    </location>
</feature>
<organism evidence="2">
    <name type="scientific">marine sediment metagenome</name>
    <dbReference type="NCBI Taxonomy" id="412755"/>
    <lineage>
        <taxon>unclassified sequences</taxon>
        <taxon>metagenomes</taxon>
        <taxon>ecological metagenomes</taxon>
    </lineage>
</organism>
<protein>
    <submittedName>
        <fullName evidence="2">Uncharacterized protein</fullName>
    </submittedName>
</protein>
<evidence type="ECO:0000313" key="2">
    <source>
        <dbReference type="EMBL" id="KKN49574.1"/>
    </source>
</evidence>
<proteinExistence type="predicted"/>
<keyword evidence="1" id="KW-0812">Transmembrane</keyword>
<reference evidence="2" key="1">
    <citation type="journal article" date="2015" name="Nature">
        <title>Complex archaea that bridge the gap between prokaryotes and eukaryotes.</title>
        <authorList>
            <person name="Spang A."/>
            <person name="Saw J.H."/>
            <person name="Jorgensen S.L."/>
            <person name="Zaremba-Niedzwiedzka K."/>
            <person name="Martijn J."/>
            <person name="Lind A.E."/>
            <person name="van Eijk R."/>
            <person name="Schleper C."/>
            <person name="Guy L."/>
            <person name="Ettema T.J."/>
        </authorList>
    </citation>
    <scope>NUCLEOTIDE SEQUENCE</scope>
</reference>
<dbReference type="EMBL" id="LAZR01001162">
    <property type="protein sequence ID" value="KKN49574.1"/>
    <property type="molecule type" value="Genomic_DNA"/>
</dbReference>
<evidence type="ECO:0000256" key="1">
    <source>
        <dbReference type="SAM" id="Phobius"/>
    </source>
</evidence>
<name>A0A0F9R462_9ZZZZ</name>
<gene>
    <name evidence="2" type="ORF">LCGC14_0641390</name>
</gene>
<comment type="caution">
    <text evidence="2">The sequence shown here is derived from an EMBL/GenBank/DDBJ whole genome shotgun (WGS) entry which is preliminary data.</text>
</comment>
<dbReference type="AlphaFoldDB" id="A0A0F9R462"/>
<keyword evidence="1" id="KW-0472">Membrane</keyword>
<keyword evidence="1" id="KW-1133">Transmembrane helix</keyword>
<sequence>MKLIRIIGIIGIVMSVAFENIYTLLGLGFLLLLESIEDLKH</sequence>
<accession>A0A0F9R462</accession>